<dbReference type="GeneID" id="31355972"/>
<dbReference type="PROSITE" id="PS50231">
    <property type="entry name" value="RICIN_B_LECTIN"/>
    <property type="match status" value="1"/>
</dbReference>
<dbReference type="SUPFAM" id="SSF56849">
    <property type="entry name" value="delta-Endotoxin (insectocide), N-terminal domain"/>
    <property type="match status" value="1"/>
</dbReference>
<name>D3AWG4_HETP5</name>
<dbReference type="GO" id="GO:0090729">
    <property type="term" value="F:toxin activity"/>
    <property type="evidence" value="ECO:0007669"/>
    <property type="project" value="InterPro"/>
</dbReference>
<dbReference type="Gene3D" id="2.80.10.50">
    <property type="match status" value="1"/>
</dbReference>
<proteinExistence type="predicted"/>
<dbReference type="SUPFAM" id="SSF50370">
    <property type="entry name" value="Ricin B-like lectins"/>
    <property type="match status" value="2"/>
</dbReference>
<gene>
    <name evidence="2" type="ORF">PPL_00438</name>
</gene>
<evidence type="ECO:0000259" key="1">
    <source>
        <dbReference type="Pfam" id="PF03945"/>
    </source>
</evidence>
<accession>D3AWG4</accession>
<protein>
    <recommendedName>
        <fullName evidence="1">Pesticidal crystal protein domain-containing protein</fullName>
    </recommendedName>
</protein>
<evidence type="ECO:0000313" key="2">
    <source>
        <dbReference type="EMBL" id="EFA86637.1"/>
    </source>
</evidence>
<dbReference type="GO" id="GO:0001907">
    <property type="term" value="P:symbiont-mediated killing of host cell"/>
    <property type="evidence" value="ECO:0007669"/>
    <property type="project" value="InterPro"/>
</dbReference>
<evidence type="ECO:0000313" key="3">
    <source>
        <dbReference type="Proteomes" id="UP000001396"/>
    </source>
</evidence>
<feature type="domain" description="Pesticidal crystal protein" evidence="1">
    <location>
        <begin position="178"/>
        <end position="286"/>
    </location>
</feature>
<dbReference type="EMBL" id="ADBJ01000002">
    <property type="protein sequence ID" value="EFA86637.1"/>
    <property type="molecule type" value="Genomic_DNA"/>
</dbReference>
<dbReference type="OMA" id="PLESICP"/>
<sequence>MYLILSSGQCPVPPNCVDGSSGGPVPCGDDPSSNVLVSQLEMQQQLSDIGNAIENAIYYLDIIDPEMIPVGPLVSSLVYHFWPTGPSIVVSLTNYVDSIVSRSIMCQSYSQSLNLFENMNCGAQTYSYCFNSYLKGCQPLESICPSRLEVYSRMDTMLSINANSFGGPGFAYIDFQNQLALLPIYIQYINLRLSFFRDMILHPDIFNFTINDTIQFQNEISVLQAHATQYANQIAMTQLNGFPKISCLSTTGSKCVTVDVYNQLANYTLSVVTGVLKYSDMWPYFDPIKYPLGPPPTKPRSILTPIVGNYYTTANNDVCIQNYADIFYPDLSFVNSSSLSPSNTINVYKNSEFIQCINRVHCAPTPVFFSAKTFYGIAGLKFENNLISSSMVYGADTSHHDVHSAGTLVVNNFLSENTYKILISSIKTFYPKKGTGLDTEFTYIQAIQMGLSAGLEPIQTTGVLSSDHADSNLQSTNSSFIGFYLSGVSYTQQSTYSICTNQRPNTLNAISYIFTDYTGLIPSKPAIDNTKIYQYSRIQSDGNVRYLYTAHNYDQTNLLSGWTFDGPAFGGLTFGFTNTTYPTKTVYQYSFSSAISVGTRYLYATNGGNAQAWTFDYPVFNVYSDGSLPGTIPVYRLGQAGQGSSGVSFALSTESYLPDWITVGVVWYTPQNQTLPNATIATWKPIANVGNSGQCLSSSTGTNSLVVVECSQNKFPFPDSKQVWKRLSPYQNNSQLLNYNLQTVSGTNQNSNPILVPLSNNNDQSTLVKFIYTPSKYPSYQIQSKITGQCIQMVAKPGGGYTLQYSNCNSDNLFQWWNSIDLRLKTIQTNGYCLTYSTDSSLSTPNPAGPSILPCFGGYIYQAWFVNADTISSKAGSLTQSFVDSWNSTPNKFYFTSGLGASATKLKYIQVPNSNTFQIQNVQTGLCLELVPNNLIGSRASFTGCDSSISNQKWTFSNY</sequence>
<dbReference type="InterPro" id="IPR005639">
    <property type="entry name" value="Pest_crys_dom_I"/>
</dbReference>
<dbReference type="Proteomes" id="UP000001396">
    <property type="component" value="Unassembled WGS sequence"/>
</dbReference>
<dbReference type="InterPro" id="IPR035992">
    <property type="entry name" value="Ricin_B-like_lectins"/>
</dbReference>
<dbReference type="Gene3D" id="1.20.190.10">
    <property type="entry name" value="Pesticidal crystal protein, N-terminal domain"/>
    <property type="match status" value="1"/>
</dbReference>
<dbReference type="InParanoid" id="D3AWG4"/>
<reference evidence="2 3" key="1">
    <citation type="journal article" date="2011" name="Genome Res.">
        <title>Phylogeny-wide analysis of social amoeba genomes highlights ancient origins for complex intercellular communication.</title>
        <authorList>
            <person name="Heidel A.J."/>
            <person name="Lawal H.M."/>
            <person name="Felder M."/>
            <person name="Schilde C."/>
            <person name="Helps N.R."/>
            <person name="Tunggal B."/>
            <person name="Rivero F."/>
            <person name="John U."/>
            <person name="Schleicher M."/>
            <person name="Eichinger L."/>
            <person name="Platzer M."/>
            <person name="Noegel A.A."/>
            <person name="Schaap P."/>
            <person name="Gloeckner G."/>
        </authorList>
    </citation>
    <scope>NUCLEOTIDE SEQUENCE [LARGE SCALE GENOMIC DNA]</scope>
    <source>
        <strain evidence="3">ATCC 26659 / Pp 5 / PN500</strain>
    </source>
</reference>
<dbReference type="AlphaFoldDB" id="D3AWG4"/>
<keyword evidence="3" id="KW-1185">Reference proteome</keyword>
<dbReference type="RefSeq" id="XP_020438742.1">
    <property type="nucleotide sequence ID" value="XM_020571468.1"/>
</dbReference>
<dbReference type="InterPro" id="IPR036716">
    <property type="entry name" value="Pest_crys_N_sf"/>
</dbReference>
<dbReference type="Pfam" id="PF03945">
    <property type="entry name" value="Endotoxin_N"/>
    <property type="match status" value="1"/>
</dbReference>
<comment type="caution">
    <text evidence="2">The sequence shown here is derived from an EMBL/GenBank/DDBJ whole genome shotgun (WGS) entry which is preliminary data.</text>
</comment>
<organism evidence="2 3">
    <name type="scientific">Heterostelium pallidum (strain ATCC 26659 / Pp 5 / PN500)</name>
    <name type="common">Cellular slime mold</name>
    <name type="synonym">Polysphondylium pallidum</name>
    <dbReference type="NCBI Taxonomy" id="670386"/>
    <lineage>
        <taxon>Eukaryota</taxon>
        <taxon>Amoebozoa</taxon>
        <taxon>Evosea</taxon>
        <taxon>Eumycetozoa</taxon>
        <taxon>Dictyostelia</taxon>
        <taxon>Acytosteliales</taxon>
        <taxon>Acytosteliaceae</taxon>
        <taxon>Heterostelium</taxon>
    </lineage>
</organism>